<evidence type="ECO:0000256" key="1">
    <source>
        <dbReference type="SAM" id="Phobius"/>
    </source>
</evidence>
<sequence>MTNSRLRKGFTLIELVVVIIVLGILAVIAAPKFLNLRTDAKIADLQAIEGAMKSALALVYSKAAIEGENVEAGTITHAGIDIPLYNGYPAVDGGDSFDELNEQVQAWLDIDSVSLTAIKQDNNAAPLFIDKSSANNQIYIFFSEDLADKSVNFYCHILYQNKESNSQYEVFLRTDDC</sequence>
<dbReference type="eggNOG" id="COG2165">
    <property type="taxonomic scope" value="Bacteria"/>
</dbReference>
<dbReference type="InterPro" id="IPR045584">
    <property type="entry name" value="Pilin-like"/>
</dbReference>
<keyword evidence="1" id="KW-0812">Transmembrane</keyword>
<evidence type="ECO:0000313" key="2">
    <source>
        <dbReference type="EMBL" id="ACJ29994.1"/>
    </source>
</evidence>
<dbReference type="EMBL" id="CP000472">
    <property type="protein sequence ID" value="ACJ29994.1"/>
    <property type="molecule type" value="Genomic_DNA"/>
</dbReference>
<feature type="transmembrane region" description="Helical" evidence="1">
    <location>
        <begin position="12"/>
        <end position="34"/>
    </location>
</feature>
<dbReference type="SUPFAM" id="SSF54523">
    <property type="entry name" value="Pili subunits"/>
    <property type="match status" value="1"/>
</dbReference>
<dbReference type="OrthoDB" id="6265993at2"/>
<dbReference type="STRING" id="225849.swp_3290"/>
<dbReference type="InterPro" id="IPR012902">
    <property type="entry name" value="N_methyl_site"/>
</dbReference>
<keyword evidence="1" id="KW-1133">Transmembrane helix</keyword>
<organism evidence="2 3">
    <name type="scientific">Shewanella piezotolerans (strain WP3 / JCM 13877)</name>
    <dbReference type="NCBI Taxonomy" id="225849"/>
    <lineage>
        <taxon>Bacteria</taxon>
        <taxon>Pseudomonadati</taxon>
        <taxon>Pseudomonadota</taxon>
        <taxon>Gammaproteobacteria</taxon>
        <taxon>Alteromonadales</taxon>
        <taxon>Shewanellaceae</taxon>
        <taxon>Shewanella</taxon>
    </lineage>
</organism>
<dbReference type="Gene3D" id="3.30.700.10">
    <property type="entry name" value="Glycoprotein, Type 4 Pilin"/>
    <property type="match status" value="1"/>
</dbReference>
<protein>
    <submittedName>
        <fullName evidence="2">Type IV pilin, putative</fullName>
    </submittedName>
</protein>
<dbReference type="KEGG" id="swp:swp_3290"/>
<dbReference type="RefSeq" id="WP_020913344.1">
    <property type="nucleotide sequence ID" value="NC_011566.1"/>
</dbReference>
<accession>B8CRI6</accession>
<dbReference type="NCBIfam" id="TIGR02532">
    <property type="entry name" value="IV_pilin_GFxxxE"/>
    <property type="match status" value="1"/>
</dbReference>
<dbReference type="Proteomes" id="UP000000753">
    <property type="component" value="Chromosome"/>
</dbReference>
<keyword evidence="1" id="KW-0472">Membrane</keyword>
<dbReference type="HOGENOM" id="CLU_098637_2_0_6"/>
<keyword evidence="3" id="KW-1185">Reference proteome</keyword>
<dbReference type="Pfam" id="PF07963">
    <property type="entry name" value="N_methyl"/>
    <property type="match status" value="1"/>
</dbReference>
<name>B8CRI6_SHEPW</name>
<dbReference type="PROSITE" id="PS00409">
    <property type="entry name" value="PROKAR_NTER_METHYL"/>
    <property type="match status" value="1"/>
</dbReference>
<evidence type="ECO:0000313" key="3">
    <source>
        <dbReference type="Proteomes" id="UP000000753"/>
    </source>
</evidence>
<dbReference type="AlphaFoldDB" id="B8CRI6"/>
<reference evidence="2 3" key="1">
    <citation type="journal article" date="2008" name="PLoS ONE">
        <title>Environmental adaptation: genomic analysis of the piezotolerant and psychrotolerant deep-sea iron reducing bacterium Shewanella piezotolerans WP3.</title>
        <authorList>
            <person name="Wang F."/>
            <person name="Wang J."/>
            <person name="Jian H."/>
            <person name="Zhang B."/>
            <person name="Li S."/>
            <person name="Wang F."/>
            <person name="Zeng X."/>
            <person name="Gao L."/>
            <person name="Bartlett D.H."/>
            <person name="Yu J."/>
            <person name="Hu S."/>
            <person name="Xiao X."/>
        </authorList>
    </citation>
    <scope>NUCLEOTIDE SEQUENCE [LARGE SCALE GENOMIC DNA]</scope>
    <source>
        <strain evidence="3">WP3 / JCM 13877</strain>
    </source>
</reference>
<proteinExistence type="predicted"/>
<gene>
    <name evidence="2" type="ordered locus">swp_3290</name>
</gene>